<dbReference type="EMBL" id="FOAG01000011">
    <property type="protein sequence ID" value="SEM02862.1"/>
    <property type="molecule type" value="Genomic_DNA"/>
</dbReference>
<feature type="transmembrane region" description="Helical" evidence="1">
    <location>
        <begin position="243"/>
        <end position="274"/>
    </location>
</feature>
<keyword evidence="1" id="KW-0472">Membrane</keyword>
<evidence type="ECO:0000256" key="1">
    <source>
        <dbReference type="SAM" id="Phobius"/>
    </source>
</evidence>
<sequence>MTKPIKTIGNPASWLLRAFGDASHYAMDAAHEIGGDALAHPTVRQIGIEDIRIALRKGTQDFAALRTDVLFIVILYPIIGLCLAAFAFQRDLLPLLFPLMSGFALLGPIAAVGLYEMSRRLEKGEPAGIRAAFEVIGSPAIAAVLTIGLGLVMTFIVWLLTAYTIFMLTLGPETPASLASFLRDIFTTGAGWTMLIIGCAVGFVFAAATLAMTVVSIPLLLHRHVGVRVAIATSLELTRKNPVTVAAWGFVVAAFLIVGTIPLFLGLVFAFPILGHATWHLYRRAVD</sequence>
<dbReference type="InterPro" id="IPR018692">
    <property type="entry name" value="DUF2189"/>
</dbReference>
<keyword evidence="3" id="KW-1185">Reference proteome</keyword>
<evidence type="ECO:0000313" key="2">
    <source>
        <dbReference type="EMBL" id="SEM02862.1"/>
    </source>
</evidence>
<feature type="transmembrane region" description="Helical" evidence="1">
    <location>
        <begin position="189"/>
        <end position="222"/>
    </location>
</feature>
<reference evidence="2 3" key="1">
    <citation type="submission" date="2016-10" db="EMBL/GenBank/DDBJ databases">
        <authorList>
            <person name="de Groot N.N."/>
        </authorList>
    </citation>
    <scope>NUCLEOTIDE SEQUENCE [LARGE SCALE GENOMIC DNA]</scope>
    <source>
        <strain evidence="2 3">DSM 100674</strain>
    </source>
</reference>
<gene>
    <name evidence="2" type="ORF">SAMN05443999_11193</name>
</gene>
<protein>
    <submittedName>
        <fullName evidence="2">Uncharacterized membrane protein</fullName>
    </submittedName>
</protein>
<keyword evidence="1" id="KW-1133">Transmembrane helix</keyword>
<evidence type="ECO:0000313" key="3">
    <source>
        <dbReference type="Proteomes" id="UP000199582"/>
    </source>
</evidence>
<feature type="transmembrane region" description="Helical" evidence="1">
    <location>
        <begin position="69"/>
        <end position="89"/>
    </location>
</feature>
<organism evidence="2 3">
    <name type="scientific">Roseovarius azorensis</name>
    <dbReference type="NCBI Taxonomy" id="1287727"/>
    <lineage>
        <taxon>Bacteria</taxon>
        <taxon>Pseudomonadati</taxon>
        <taxon>Pseudomonadota</taxon>
        <taxon>Alphaproteobacteria</taxon>
        <taxon>Rhodobacterales</taxon>
        <taxon>Roseobacteraceae</taxon>
        <taxon>Roseovarius</taxon>
    </lineage>
</organism>
<dbReference type="Proteomes" id="UP000199582">
    <property type="component" value="Unassembled WGS sequence"/>
</dbReference>
<dbReference type="Pfam" id="PF09955">
    <property type="entry name" value="DUF2189"/>
    <property type="match status" value="1"/>
</dbReference>
<dbReference type="RefSeq" id="WP_175544803.1">
    <property type="nucleotide sequence ID" value="NZ_FOAG01000011.1"/>
</dbReference>
<dbReference type="AlphaFoldDB" id="A0A1H7V0Y8"/>
<name>A0A1H7V0Y8_9RHOB</name>
<feature type="transmembrane region" description="Helical" evidence="1">
    <location>
        <begin position="95"/>
        <end position="115"/>
    </location>
</feature>
<feature type="transmembrane region" description="Helical" evidence="1">
    <location>
        <begin position="136"/>
        <end position="169"/>
    </location>
</feature>
<dbReference type="STRING" id="1287727.SAMN05443999_11193"/>
<keyword evidence="1" id="KW-0812">Transmembrane</keyword>
<proteinExistence type="predicted"/>
<accession>A0A1H7V0Y8</accession>